<name>A0A167Q8L4_9HYPO</name>
<dbReference type="GO" id="GO:0016491">
    <property type="term" value="F:oxidoreductase activity"/>
    <property type="evidence" value="ECO:0007669"/>
    <property type="project" value="InterPro"/>
</dbReference>
<feature type="domain" description="EthD" evidence="2">
    <location>
        <begin position="29"/>
        <end position="120"/>
    </location>
</feature>
<dbReference type="STRING" id="1081102.A0A167Q8L4"/>
<dbReference type="EMBL" id="AZHD01000014">
    <property type="protein sequence ID" value="OAA57404.1"/>
    <property type="molecule type" value="Genomic_DNA"/>
</dbReference>
<comment type="similarity">
    <text evidence="1">Belongs to the tpcK family.</text>
</comment>
<gene>
    <name evidence="3" type="ORF">SPI_07063</name>
</gene>
<proteinExistence type="inferred from homology"/>
<evidence type="ECO:0000259" key="2">
    <source>
        <dbReference type="Pfam" id="PF07110"/>
    </source>
</evidence>
<dbReference type="OrthoDB" id="3454835at2759"/>
<reference evidence="3 4" key="1">
    <citation type="journal article" date="2016" name="Genome Biol. Evol.">
        <title>Divergent and convergent evolution of fungal pathogenicity.</title>
        <authorList>
            <person name="Shang Y."/>
            <person name="Xiao G."/>
            <person name="Zheng P."/>
            <person name="Cen K."/>
            <person name="Zhan S."/>
            <person name="Wang C."/>
        </authorList>
    </citation>
    <scope>NUCLEOTIDE SEQUENCE [LARGE SCALE GENOMIC DNA]</scope>
    <source>
        <strain evidence="3 4">RCEF 264</strain>
    </source>
</reference>
<dbReference type="InterPro" id="IPR011008">
    <property type="entry name" value="Dimeric_a/b-barrel"/>
</dbReference>
<dbReference type="AlphaFoldDB" id="A0A167Q8L4"/>
<comment type="caution">
    <text evidence="3">The sequence shown here is derived from an EMBL/GenBank/DDBJ whole genome shotgun (WGS) entry which is preliminary data.</text>
</comment>
<sequence>MDSQEGPPVDGPPPTPGKYLKVSLFLRKKPDVSDEYFHAYWRNNHLKPAFANETFAGKVRRYNQHHITPELRNQAKKLGIPVLDYDGVAEVWLDSVEDWSEIVSDKDFQDAVAKDELHFILHPINIMFGWDNLIVDKETGVYNGPS</sequence>
<dbReference type="InterPro" id="IPR009799">
    <property type="entry name" value="EthD_dom"/>
</dbReference>
<dbReference type="Proteomes" id="UP000076874">
    <property type="component" value="Unassembled WGS sequence"/>
</dbReference>
<organism evidence="3 4">
    <name type="scientific">Niveomyces insectorum RCEF 264</name>
    <dbReference type="NCBI Taxonomy" id="1081102"/>
    <lineage>
        <taxon>Eukaryota</taxon>
        <taxon>Fungi</taxon>
        <taxon>Dikarya</taxon>
        <taxon>Ascomycota</taxon>
        <taxon>Pezizomycotina</taxon>
        <taxon>Sordariomycetes</taxon>
        <taxon>Hypocreomycetidae</taxon>
        <taxon>Hypocreales</taxon>
        <taxon>Cordycipitaceae</taxon>
        <taxon>Niveomyces</taxon>
    </lineage>
</organism>
<evidence type="ECO:0000256" key="1">
    <source>
        <dbReference type="ARBA" id="ARBA00005986"/>
    </source>
</evidence>
<evidence type="ECO:0000313" key="3">
    <source>
        <dbReference type="EMBL" id="OAA57404.1"/>
    </source>
</evidence>
<dbReference type="SUPFAM" id="SSF54909">
    <property type="entry name" value="Dimeric alpha+beta barrel"/>
    <property type="match status" value="1"/>
</dbReference>
<keyword evidence="4" id="KW-1185">Reference proteome</keyword>
<dbReference type="Pfam" id="PF07110">
    <property type="entry name" value="EthD"/>
    <property type="match status" value="1"/>
</dbReference>
<evidence type="ECO:0000313" key="4">
    <source>
        <dbReference type="Proteomes" id="UP000076874"/>
    </source>
</evidence>
<dbReference type="Gene3D" id="3.30.70.100">
    <property type="match status" value="1"/>
</dbReference>
<protein>
    <submittedName>
        <fullName evidence="3">Dimeric alpha-beta barrel</fullName>
    </submittedName>
</protein>
<accession>A0A167Q8L4</accession>